<evidence type="ECO:0000313" key="2">
    <source>
        <dbReference type="EMBL" id="OJH35644.1"/>
    </source>
</evidence>
<feature type="chain" id="PRO_5012973554" description="Xaa-Pro aminopeptidase" evidence="1">
    <location>
        <begin position="21"/>
        <end position="313"/>
    </location>
</feature>
<gene>
    <name evidence="2" type="ORF">BON30_36870</name>
</gene>
<reference evidence="3" key="1">
    <citation type="submission" date="2016-11" db="EMBL/GenBank/DDBJ databases">
        <authorList>
            <person name="Shukria A."/>
            <person name="Stevens D.C."/>
        </authorList>
    </citation>
    <scope>NUCLEOTIDE SEQUENCE [LARGE SCALE GENOMIC DNA]</scope>
    <source>
        <strain evidence="3">Cbfe23</strain>
    </source>
</reference>
<accession>A0A1L9B067</accession>
<dbReference type="EMBL" id="MPIN01000013">
    <property type="protein sequence ID" value="OJH35644.1"/>
    <property type="molecule type" value="Genomic_DNA"/>
</dbReference>
<dbReference type="OrthoDB" id="9809364at2"/>
<dbReference type="Proteomes" id="UP000182229">
    <property type="component" value="Unassembled WGS sequence"/>
</dbReference>
<keyword evidence="1" id="KW-0732">Signal</keyword>
<evidence type="ECO:0000313" key="3">
    <source>
        <dbReference type="Proteomes" id="UP000182229"/>
    </source>
</evidence>
<dbReference type="Gene3D" id="2.120.10.30">
    <property type="entry name" value="TolB, C-terminal domain"/>
    <property type="match status" value="1"/>
</dbReference>
<sequence>MSSLLSLPLALWLHAAPAAAPEPVLFAPGVVSTGNEEFGITFSPDGRTVVFNRADPTRFEFQLLMVSHWRDGRWTAPEVLPFSGRYRDIDPAFTSDGKRLFFASVRPQSGAEAEHADFDIWFVERTDKGWGTPRLAEGLNTPDTESNTSVTREGAVYVTRSAKDGKRRIYRHAPQGAGWGPGELLPDVINSGHGDGNHFVDADERYLVFSSRRPGALAPESFDLYVSEREEGQWGAPRNLGPAVNRTDGALTPTVVPARGTLVYAQRRPFLTTPPERPLTTKEFATRLESPGNGNGDFYEVQLTAVGLPAPGR</sequence>
<dbReference type="InterPro" id="IPR011042">
    <property type="entry name" value="6-blade_b-propeller_TolB-like"/>
</dbReference>
<proteinExistence type="predicted"/>
<keyword evidence="3" id="KW-1185">Reference proteome</keyword>
<dbReference type="RefSeq" id="WP_071903218.1">
    <property type="nucleotide sequence ID" value="NZ_MPIN01000013.1"/>
</dbReference>
<feature type="signal peptide" evidence="1">
    <location>
        <begin position="1"/>
        <end position="20"/>
    </location>
</feature>
<organism evidence="2 3">
    <name type="scientific">Cystobacter ferrugineus</name>
    <dbReference type="NCBI Taxonomy" id="83449"/>
    <lineage>
        <taxon>Bacteria</taxon>
        <taxon>Pseudomonadati</taxon>
        <taxon>Myxococcota</taxon>
        <taxon>Myxococcia</taxon>
        <taxon>Myxococcales</taxon>
        <taxon>Cystobacterineae</taxon>
        <taxon>Archangiaceae</taxon>
        <taxon>Cystobacter</taxon>
    </lineage>
</organism>
<reference evidence="2 3" key="2">
    <citation type="submission" date="2016-12" db="EMBL/GenBank/DDBJ databases">
        <title>Draft Genome Sequence of Cystobacter ferrugineus Strain Cbfe23.</title>
        <authorList>
            <person name="Akbar S."/>
            <person name="Dowd S.E."/>
            <person name="Stevens D.C."/>
        </authorList>
    </citation>
    <scope>NUCLEOTIDE SEQUENCE [LARGE SCALE GENOMIC DNA]</scope>
    <source>
        <strain evidence="2 3">Cbfe23</strain>
    </source>
</reference>
<dbReference type="SUPFAM" id="SSF82171">
    <property type="entry name" value="DPP6 N-terminal domain-like"/>
    <property type="match status" value="1"/>
</dbReference>
<dbReference type="InterPro" id="IPR011659">
    <property type="entry name" value="WD40"/>
</dbReference>
<evidence type="ECO:0000256" key="1">
    <source>
        <dbReference type="SAM" id="SignalP"/>
    </source>
</evidence>
<name>A0A1L9B067_9BACT</name>
<comment type="caution">
    <text evidence="2">The sequence shown here is derived from an EMBL/GenBank/DDBJ whole genome shotgun (WGS) entry which is preliminary data.</text>
</comment>
<dbReference type="AlphaFoldDB" id="A0A1L9B067"/>
<protein>
    <recommendedName>
        <fullName evidence="4">Xaa-Pro aminopeptidase</fullName>
    </recommendedName>
</protein>
<evidence type="ECO:0008006" key="4">
    <source>
        <dbReference type="Google" id="ProtNLM"/>
    </source>
</evidence>
<dbReference type="STRING" id="83449.BON30_36870"/>
<dbReference type="Pfam" id="PF07676">
    <property type="entry name" value="PD40"/>
    <property type="match status" value="3"/>
</dbReference>